<dbReference type="SUPFAM" id="SSF53706">
    <property type="entry name" value="Formate dehydrogenase/DMSO reductase, domains 1-3"/>
    <property type="match status" value="1"/>
</dbReference>
<dbReference type="NCBIfam" id="TIGR01553">
    <property type="entry name" value="formate-DH-alph"/>
    <property type="match status" value="1"/>
</dbReference>
<dbReference type="GO" id="GO:0009055">
    <property type="term" value="F:electron transfer activity"/>
    <property type="evidence" value="ECO:0007669"/>
    <property type="project" value="InterPro"/>
</dbReference>
<keyword evidence="20" id="KW-1185">Reference proteome</keyword>
<evidence type="ECO:0000256" key="13">
    <source>
        <dbReference type="ARBA" id="ARBA00023002"/>
    </source>
</evidence>
<dbReference type="PANTHER" id="PTHR43598">
    <property type="entry name" value="TUNGSTEN-CONTAINING FORMYLMETHANOFURAN DEHYDROGENASE 2 SUBUNIT B"/>
    <property type="match status" value="1"/>
</dbReference>
<dbReference type="GO" id="GO:0043546">
    <property type="term" value="F:molybdopterin cofactor binding"/>
    <property type="evidence" value="ECO:0007669"/>
    <property type="project" value="InterPro"/>
</dbReference>
<evidence type="ECO:0000256" key="15">
    <source>
        <dbReference type="ARBA" id="ARBA00023014"/>
    </source>
</evidence>
<dbReference type="InterPro" id="IPR006655">
    <property type="entry name" value="Mopterin_OxRdtase_prok_CS"/>
</dbReference>
<dbReference type="InterPro" id="IPR006963">
    <property type="entry name" value="Mopterin_OxRdtase_4Fe-4S_dom"/>
</dbReference>
<dbReference type="Gene3D" id="3.40.228.10">
    <property type="entry name" value="Dimethylsulfoxide Reductase, domain 2"/>
    <property type="match status" value="2"/>
</dbReference>
<evidence type="ECO:0000256" key="16">
    <source>
        <dbReference type="ARBA" id="ARBA00023245"/>
    </source>
</evidence>
<evidence type="ECO:0000256" key="9">
    <source>
        <dbReference type="ARBA" id="ARBA00022764"/>
    </source>
</evidence>
<dbReference type="Pfam" id="PF04879">
    <property type="entry name" value="Molybdop_Fe4S4"/>
    <property type="match status" value="1"/>
</dbReference>
<accession>A0A126QM66</accession>
<comment type="similarity">
    <text evidence="4">Belongs to the prokaryotic molybdopterin-containing oxidoreductase family.</text>
</comment>
<dbReference type="SUPFAM" id="SSF50692">
    <property type="entry name" value="ADC-like"/>
    <property type="match status" value="1"/>
</dbReference>
<keyword evidence="16" id="KW-0826">Tungsten</keyword>
<reference evidence="18 20" key="1">
    <citation type="journal article" date="2016" name="Front. Microbiol.">
        <title>Genome Sequence of the Piezophilic, Mesophilic Sulfate-Reducing Bacterium Desulfovibrio indicus J2T.</title>
        <authorList>
            <person name="Cao J."/>
            <person name="Maignien L."/>
            <person name="Shao Z."/>
            <person name="Alain K."/>
            <person name="Jebbar M."/>
        </authorList>
    </citation>
    <scope>NUCLEOTIDE SEQUENCE [LARGE SCALE GENOMIC DNA]</scope>
    <source>
        <strain evidence="18 20">J2</strain>
    </source>
</reference>
<dbReference type="Pfam" id="PF00384">
    <property type="entry name" value="Molybdopterin"/>
    <property type="match status" value="1"/>
</dbReference>
<evidence type="ECO:0000256" key="10">
    <source>
        <dbReference type="ARBA" id="ARBA00022837"/>
    </source>
</evidence>
<dbReference type="GO" id="GO:0030151">
    <property type="term" value="F:molybdenum ion binding"/>
    <property type="evidence" value="ECO:0007669"/>
    <property type="project" value="TreeGrafter"/>
</dbReference>
<evidence type="ECO:0000256" key="1">
    <source>
        <dbReference type="ARBA" id="ARBA00001930"/>
    </source>
</evidence>
<keyword evidence="10" id="KW-0106">Calcium</keyword>
<comment type="cofactor">
    <cofactor evidence="1">
        <name>W-bis(molybdopterin guanine dinucleotide)</name>
        <dbReference type="ChEBI" id="CHEBI:60537"/>
    </cofactor>
</comment>
<evidence type="ECO:0000256" key="6">
    <source>
        <dbReference type="ARBA" id="ARBA00022485"/>
    </source>
</evidence>
<keyword evidence="9" id="KW-0574">Periplasm</keyword>
<feature type="domain" description="4Fe-4S Mo/W bis-MGD-type" evidence="17">
    <location>
        <begin position="43"/>
        <end position="99"/>
    </location>
</feature>
<dbReference type="Gene3D" id="2.40.40.20">
    <property type="match status" value="1"/>
</dbReference>
<dbReference type="KEGG" id="dej:AWY79_06525"/>
<dbReference type="CDD" id="cd02752">
    <property type="entry name" value="MopB_Formate-Dh-Na-like"/>
    <property type="match status" value="1"/>
</dbReference>
<dbReference type="Proteomes" id="UP000295506">
    <property type="component" value="Unassembled WGS sequence"/>
</dbReference>
<dbReference type="PROSITE" id="PS00932">
    <property type="entry name" value="MOLYBDOPTERIN_PROK_3"/>
    <property type="match status" value="1"/>
</dbReference>
<proteinExistence type="inferred from homology"/>
<evidence type="ECO:0000313" key="20">
    <source>
        <dbReference type="Proteomes" id="UP000055611"/>
    </source>
</evidence>
<dbReference type="OrthoDB" id="9757870at2"/>
<evidence type="ECO:0000259" key="17">
    <source>
        <dbReference type="PROSITE" id="PS51669"/>
    </source>
</evidence>
<dbReference type="GO" id="GO:0008863">
    <property type="term" value="F:formate dehydrogenase (NAD+) activity"/>
    <property type="evidence" value="ECO:0007669"/>
    <property type="project" value="InterPro"/>
</dbReference>
<keyword evidence="6" id="KW-0004">4Fe-4S</keyword>
<dbReference type="CDD" id="cd02792">
    <property type="entry name" value="MopB_CT_Formate-Dh-Na-like"/>
    <property type="match status" value="1"/>
</dbReference>
<keyword evidence="5" id="KW-0813">Transport</keyword>
<keyword evidence="11" id="KW-0712">Selenocysteine</keyword>
<dbReference type="InterPro" id="IPR009010">
    <property type="entry name" value="Asp_de-COase-like_dom_sf"/>
</dbReference>
<dbReference type="PROSITE" id="PS51669">
    <property type="entry name" value="4FE4S_MOW_BIS_MGD"/>
    <property type="match status" value="1"/>
</dbReference>
<evidence type="ECO:0000256" key="12">
    <source>
        <dbReference type="ARBA" id="ARBA00022982"/>
    </source>
</evidence>
<evidence type="ECO:0000256" key="4">
    <source>
        <dbReference type="ARBA" id="ARBA00010312"/>
    </source>
</evidence>
<dbReference type="FunFam" id="3.40.228.10:FF:000009">
    <property type="entry name" value="Formate dehydrogenase, alpha subunit, selenocysteine-containing"/>
    <property type="match status" value="1"/>
</dbReference>
<dbReference type="GO" id="GO:0042597">
    <property type="term" value="C:periplasmic space"/>
    <property type="evidence" value="ECO:0007669"/>
    <property type="project" value="UniProtKB-SubCell"/>
</dbReference>
<dbReference type="Gene3D" id="3.40.50.740">
    <property type="match status" value="1"/>
</dbReference>
<keyword evidence="15" id="KW-0411">Iron-sulfur</keyword>
<keyword evidence="7" id="KW-0479">Metal-binding</keyword>
<dbReference type="InterPro" id="IPR006657">
    <property type="entry name" value="MoPterin_dinucl-bd_dom"/>
</dbReference>
<keyword evidence="12" id="KW-0249">Electron transport</keyword>
<dbReference type="Proteomes" id="UP000055611">
    <property type="component" value="Chromosome"/>
</dbReference>
<comment type="cofactor">
    <cofactor evidence="2">
        <name>[4Fe-4S] cluster</name>
        <dbReference type="ChEBI" id="CHEBI:49883"/>
    </cofactor>
</comment>
<dbReference type="GO" id="GO:0009061">
    <property type="term" value="P:anaerobic respiration"/>
    <property type="evidence" value="ECO:0007669"/>
    <property type="project" value="TreeGrafter"/>
</dbReference>
<name>A0A126QM66_9BACT</name>
<dbReference type="Pfam" id="PF01568">
    <property type="entry name" value="Molydop_binding"/>
    <property type="match status" value="1"/>
</dbReference>
<keyword evidence="8" id="KW-0732">Signal</keyword>
<evidence type="ECO:0000256" key="14">
    <source>
        <dbReference type="ARBA" id="ARBA00023004"/>
    </source>
</evidence>
<keyword evidence="13" id="KW-0560">Oxidoreductase</keyword>
<evidence type="ECO:0000256" key="7">
    <source>
        <dbReference type="ARBA" id="ARBA00022723"/>
    </source>
</evidence>
<dbReference type="GO" id="GO:0051539">
    <property type="term" value="F:4 iron, 4 sulfur cluster binding"/>
    <property type="evidence" value="ECO:0007669"/>
    <property type="project" value="UniProtKB-KW"/>
</dbReference>
<evidence type="ECO:0000313" key="21">
    <source>
        <dbReference type="Proteomes" id="UP000295506"/>
    </source>
</evidence>
<dbReference type="EMBL" id="SOBK01000001">
    <property type="protein sequence ID" value="TDT91774.1"/>
    <property type="molecule type" value="Genomic_DNA"/>
</dbReference>
<protein>
    <submittedName>
        <fullName evidence="18 19">Formate dehydrogenase</fullName>
    </submittedName>
</protein>
<dbReference type="PANTHER" id="PTHR43598:SF1">
    <property type="entry name" value="FORMATE DEHYDROGENASE-O MAJOR SUBUNIT"/>
    <property type="match status" value="1"/>
</dbReference>
<reference evidence="19 21" key="2">
    <citation type="submission" date="2019-03" db="EMBL/GenBank/DDBJ databases">
        <title>Genomic Encyclopedia of Type Strains, Phase IV (KMG-IV): sequencing the most valuable type-strain genomes for metagenomic binning, comparative biology and taxonomic classification.</title>
        <authorList>
            <person name="Goeker M."/>
        </authorList>
    </citation>
    <scope>NUCLEOTIDE SEQUENCE [LARGE SCALE GENOMIC DNA]</scope>
    <source>
        <strain evidence="19 21">DSM 101483</strain>
    </source>
</reference>
<evidence type="ECO:0000256" key="2">
    <source>
        <dbReference type="ARBA" id="ARBA00001966"/>
    </source>
</evidence>
<dbReference type="GO" id="GO:0047111">
    <property type="term" value="F:formate dehydrogenase (cytochrome-c-553) activity"/>
    <property type="evidence" value="ECO:0007669"/>
    <property type="project" value="InterPro"/>
</dbReference>
<dbReference type="SMART" id="SM00926">
    <property type="entry name" value="Molybdop_Fe4S4"/>
    <property type="match status" value="1"/>
</dbReference>
<sequence length="1014" mass="113438">MKCDRRRFLKLTASSAACLSLAQIGVVLTPIKSYAAGLKIDGAKEILTVCPFCSVSCFAIGYVKNGKLVSVEGDPDYPINEGSLCAKGAAMFSMTTSHHRVQKPMYRAPHSDKWEEKSWDWMIDRIARKVKDTRDKQFVAKNKAGNQVNRLESMFLMGTSHASNEECALTHQFARGLGVVHMDHQARVCHSSTVAALGESFGRGAMTNHWIDIKNADSILIMGSNAAEHHPISFKWVLRAKDKGATVMHVDPKFSRTSARSDFHVPLRSGTDIAFLGGMIKYIIDNEKYFKEYVVEYTNASIIVGKDFDFKDGLFSGYDPKTRTYDKSKWALEFGADGVPKRDKTLKDPRCVFQLLKKHYSRYSLDKVSATTGVPEETLLKVYKTYTATGTGTKAGTILYALGWTQHTVGVQNIRTSGIIQLLLGNIGIAGGGINALRGEPNVQGSTDHALLYHILPGYMAMPQDNWDTYEAYNKANTPISKDPQSANWWQHKPKYFASLLKGWFGDNATSKNGFCYELLPKIDKGGDYSYLFMFDRMYRGEMTGGFFMGLNPMNSVPNTNKIRKAMDNLEWVVCAELHNSETTDNWHRPGVDPKDVKTEFFLLPSAHRLEKSGSVTNSGRWLLWHGQAVPPQYEARPFAEMYIPIMNKVRELYAKEGGTFPDPVLKLDWPDKFDPEDLCQRINGRFTRDTKVGNKTYKKGDQVPSFTALGDDGSTSSLNWLYAGSWTEEEGNKCLRRDPKQTPMQAKIGLFPNWSWCWPVNRRILYNRASVDLNGKPFNPDKAVIEWKDGKWIGDVPDGGWPPLATGKGKYPFIMHTHGLGHLFGPGRQDGPFPEHYEPVETPVDSNLFSKQLNSPVYKFATSAMDILAKPADPKYPIVLTTYSLTEHWCGGGETRNVPNLLEAEPQLYVEMSHELAEEKGIKNGEVIIVESIRGQVEAVAMVTIRMRPLKVHGRIIHEIGMPYCFGWTTPGSGDSTNRLTPSVGDPNTTIPEYKASCVNIRKAAKITELATP</sequence>
<keyword evidence="14" id="KW-0408">Iron</keyword>
<organism evidence="19 21">
    <name type="scientific">Pseudodesulfovibrio indicus</name>
    <dbReference type="NCBI Taxonomy" id="1716143"/>
    <lineage>
        <taxon>Bacteria</taxon>
        <taxon>Pseudomonadati</taxon>
        <taxon>Thermodesulfobacteriota</taxon>
        <taxon>Desulfovibrionia</taxon>
        <taxon>Desulfovibrionales</taxon>
        <taxon>Desulfovibrionaceae</taxon>
    </lineage>
</organism>
<dbReference type="AlphaFoldDB" id="A0A126QM66"/>
<dbReference type="EMBL" id="CP014206">
    <property type="protein sequence ID" value="AMK10788.1"/>
    <property type="molecule type" value="Genomic_DNA"/>
</dbReference>
<evidence type="ECO:0000256" key="8">
    <source>
        <dbReference type="ARBA" id="ARBA00022729"/>
    </source>
</evidence>
<evidence type="ECO:0000256" key="11">
    <source>
        <dbReference type="ARBA" id="ARBA00022933"/>
    </source>
</evidence>
<comment type="subcellular location">
    <subcellularLocation>
        <location evidence="3">Periplasm</location>
    </subcellularLocation>
</comment>
<dbReference type="PROSITE" id="PS51318">
    <property type="entry name" value="TAT"/>
    <property type="match status" value="1"/>
</dbReference>
<evidence type="ECO:0000313" key="19">
    <source>
        <dbReference type="EMBL" id="TDT91774.1"/>
    </source>
</evidence>
<gene>
    <name evidence="18" type="ORF">AWY79_06525</name>
    <name evidence="19" type="ORF">EDC59_101174</name>
</gene>
<dbReference type="InterPro" id="IPR006656">
    <property type="entry name" value="Mopterin_OxRdtase"/>
</dbReference>
<dbReference type="InterPro" id="IPR006443">
    <property type="entry name" value="Formate-DH-alph_fdnG"/>
</dbReference>
<evidence type="ECO:0000313" key="18">
    <source>
        <dbReference type="EMBL" id="AMK10788.1"/>
    </source>
</evidence>
<dbReference type="Gene3D" id="3.30.200.210">
    <property type="match status" value="1"/>
</dbReference>
<evidence type="ECO:0000256" key="5">
    <source>
        <dbReference type="ARBA" id="ARBA00022448"/>
    </source>
</evidence>
<dbReference type="RefSeq" id="WP_066801789.1">
    <property type="nucleotide sequence ID" value="NZ_CP014206.1"/>
</dbReference>
<dbReference type="InterPro" id="IPR006311">
    <property type="entry name" value="TAT_signal"/>
</dbReference>
<evidence type="ECO:0000256" key="3">
    <source>
        <dbReference type="ARBA" id="ARBA00004418"/>
    </source>
</evidence>